<reference evidence="6" key="1">
    <citation type="submission" date="2021-12" db="EMBL/GenBank/DDBJ databases">
        <title>Black yeast isolated from Biological Soil Crust.</title>
        <authorList>
            <person name="Kurbessoian T."/>
        </authorList>
    </citation>
    <scope>NUCLEOTIDE SEQUENCE</scope>
    <source>
        <strain evidence="6">CCFEE 5208</strain>
    </source>
</reference>
<evidence type="ECO:0000256" key="4">
    <source>
        <dbReference type="SAM" id="MobiDB-lite"/>
    </source>
</evidence>
<dbReference type="GO" id="GO:0043023">
    <property type="term" value="F:ribosomal large subunit binding"/>
    <property type="evidence" value="ECO:0007669"/>
    <property type="project" value="TreeGrafter"/>
</dbReference>
<feature type="domain" description="Ribosome recycling factor" evidence="5">
    <location>
        <begin position="103"/>
        <end position="276"/>
    </location>
</feature>
<comment type="similarity">
    <text evidence="1">Belongs to the RRF family.</text>
</comment>
<evidence type="ECO:0000259" key="5">
    <source>
        <dbReference type="Pfam" id="PF01765"/>
    </source>
</evidence>
<dbReference type="Proteomes" id="UP001168146">
    <property type="component" value="Unassembled WGS sequence"/>
</dbReference>
<feature type="compositionally biased region" description="Low complexity" evidence="4">
    <location>
        <begin position="31"/>
        <end position="43"/>
    </location>
</feature>
<keyword evidence="2" id="KW-0648">Protein biosynthesis</keyword>
<dbReference type="SUPFAM" id="SSF55194">
    <property type="entry name" value="Ribosome recycling factor, RRF"/>
    <property type="match status" value="1"/>
</dbReference>
<dbReference type="Gene3D" id="1.10.132.20">
    <property type="entry name" value="Ribosome-recycling factor"/>
    <property type="match status" value="1"/>
</dbReference>
<dbReference type="Gene3D" id="3.30.1360.40">
    <property type="match status" value="1"/>
</dbReference>
<evidence type="ECO:0000313" key="6">
    <source>
        <dbReference type="EMBL" id="KAK0311059.1"/>
    </source>
</evidence>
<gene>
    <name evidence="6" type="ORF">LTR82_014352</name>
</gene>
<evidence type="ECO:0000256" key="3">
    <source>
        <dbReference type="ARBA" id="ARBA00024909"/>
    </source>
</evidence>
<comment type="caution">
    <text evidence="6">The sequence shown here is derived from an EMBL/GenBank/DDBJ whole genome shotgun (WGS) entry which is preliminary data.</text>
</comment>
<evidence type="ECO:0000256" key="1">
    <source>
        <dbReference type="ARBA" id="ARBA00005912"/>
    </source>
</evidence>
<dbReference type="PANTHER" id="PTHR20982:SF3">
    <property type="entry name" value="MITOCHONDRIAL RIBOSOME RECYCLING FACTOR PSEUDO 1"/>
    <property type="match status" value="1"/>
</dbReference>
<feature type="region of interest" description="Disordered" evidence="4">
    <location>
        <begin position="27"/>
        <end position="89"/>
    </location>
</feature>
<dbReference type="InterPro" id="IPR036191">
    <property type="entry name" value="RRF_sf"/>
</dbReference>
<dbReference type="GO" id="GO:0006412">
    <property type="term" value="P:translation"/>
    <property type="evidence" value="ECO:0007669"/>
    <property type="project" value="UniProtKB-KW"/>
</dbReference>
<dbReference type="Pfam" id="PF01765">
    <property type="entry name" value="RRF"/>
    <property type="match status" value="1"/>
</dbReference>
<dbReference type="InterPro" id="IPR023584">
    <property type="entry name" value="Ribosome_recyc_fac_dom"/>
</dbReference>
<proteinExistence type="inferred from homology"/>
<sequence length="281" mass="30446">MKRALSQVHEASLPFRASRQHVRIQLHSAHRAPTTPRPSTTTPPHHRLFTTTPRLLKKASKAARDANPPESTTPKGTTPPPTPDDPSDFTTLETEIASALSRLQTDLTTLRAGPRSLPPLLSNLRIAPLKTSPTTTVKLTDLAQVIPKQNRTIHILVNETPHLKQIVTAIQTTPLLNPPLNPQPDPSGQNPLLLVLAIPPPTAETRRLAVGEAGKLGERAGVAIREARARQQRKIRGMGVSKLARPDDLKRAGTGMEKVVERGMGEVKRVVEGVKKGLEGG</sequence>
<name>A0AAN6FCI6_9PEZI</name>
<comment type="function">
    <text evidence="3">Necessary for protein synthesis in mitochondria. Functions as a ribosome recycling factor in mitochondria.</text>
</comment>
<dbReference type="PANTHER" id="PTHR20982">
    <property type="entry name" value="RIBOSOME RECYCLING FACTOR"/>
    <property type="match status" value="1"/>
</dbReference>
<protein>
    <recommendedName>
        <fullName evidence="5">Ribosome recycling factor domain-containing protein</fullName>
    </recommendedName>
</protein>
<dbReference type="AlphaFoldDB" id="A0AAN6FCI6"/>
<accession>A0AAN6FCI6</accession>
<organism evidence="6 7">
    <name type="scientific">Friedmanniomyces endolithicus</name>
    <dbReference type="NCBI Taxonomy" id="329885"/>
    <lineage>
        <taxon>Eukaryota</taxon>
        <taxon>Fungi</taxon>
        <taxon>Dikarya</taxon>
        <taxon>Ascomycota</taxon>
        <taxon>Pezizomycotina</taxon>
        <taxon>Dothideomycetes</taxon>
        <taxon>Dothideomycetidae</taxon>
        <taxon>Mycosphaerellales</taxon>
        <taxon>Teratosphaeriaceae</taxon>
        <taxon>Friedmanniomyces</taxon>
    </lineage>
</organism>
<evidence type="ECO:0000313" key="7">
    <source>
        <dbReference type="Proteomes" id="UP001168146"/>
    </source>
</evidence>
<dbReference type="EMBL" id="JASUXU010000070">
    <property type="protein sequence ID" value="KAK0311059.1"/>
    <property type="molecule type" value="Genomic_DNA"/>
</dbReference>
<evidence type="ECO:0000256" key="2">
    <source>
        <dbReference type="ARBA" id="ARBA00022917"/>
    </source>
</evidence>
<dbReference type="GO" id="GO:0005739">
    <property type="term" value="C:mitochondrion"/>
    <property type="evidence" value="ECO:0007669"/>
    <property type="project" value="TreeGrafter"/>
</dbReference>
<dbReference type="InterPro" id="IPR002661">
    <property type="entry name" value="Ribosome_recyc_fac"/>
</dbReference>